<keyword evidence="3" id="KW-0813">Transport</keyword>
<feature type="domain" description="Importin N-terminal" evidence="8">
    <location>
        <begin position="26"/>
        <end position="92"/>
    </location>
</feature>
<name>A0AA38XJL0_9EURO</name>
<dbReference type="InterPro" id="IPR045065">
    <property type="entry name" value="XPO1/5"/>
</dbReference>
<dbReference type="SMART" id="SM01102">
    <property type="entry name" value="CRM1_C"/>
    <property type="match status" value="1"/>
</dbReference>
<dbReference type="SUPFAM" id="SSF48371">
    <property type="entry name" value="ARM repeat"/>
    <property type="match status" value="1"/>
</dbReference>
<evidence type="ECO:0000256" key="4">
    <source>
        <dbReference type="ARBA" id="ARBA00022694"/>
    </source>
</evidence>
<dbReference type="InterPro" id="IPR013598">
    <property type="entry name" value="Exportin-1/Importin-b-like"/>
</dbReference>
<keyword evidence="10" id="KW-1185">Reference proteome</keyword>
<dbReference type="InterPro" id="IPR041123">
    <property type="entry name" value="CRM1_repeat"/>
</dbReference>
<dbReference type="AlphaFoldDB" id="A0AA38XJL0"/>
<keyword evidence="5" id="KW-0653">Protein transport</keyword>
<proteinExistence type="inferred from homology"/>
<dbReference type="GO" id="GO:0008033">
    <property type="term" value="P:tRNA processing"/>
    <property type="evidence" value="ECO:0007669"/>
    <property type="project" value="UniProtKB-KW"/>
</dbReference>
<dbReference type="Gene3D" id="1.25.10.10">
    <property type="entry name" value="Leucine-rich Repeat Variant"/>
    <property type="match status" value="1"/>
</dbReference>
<dbReference type="InterPro" id="IPR016024">
    <property type="entry name" value="ARM-type_fold"/>
</dbReference>
<organism evidence="9 10">
    <name type="scientific">Cladophialophora chaetospira</name>
    <dbReference type="NCBI Taxonomy" id="386627"/>
    <lineage>
        <taxon>Eukaryota</taxon>
        <taxon>Fungi</taxon>
        <taxon>Dikarya</taxon>
        <taxon>Ascomycota</taxon>
        <taxon>Pezizomycotina</taxon>
        <taxon>Eurotiomycetes</taxon>
        <taxon>Chaetothyriomycetidae</taxon>
        <taxon>Chaetothyriales</taxon>
        <taxon>Herpotrichiellaceae</taxon>
        <taxon>Cladophialophora</taxon>
    </lineage>
</organism>
<dbReference type="EMBL" id="JAPDRK010000003">
    <property type="protein sequence ID" value="KAJ9614624.1"/>
    <property type="molecule type" value="Genomic_DNA"/>
</dbReference>
<evidence type="ECO:0000256" key="7">
    <source>
        <dbReference type="ARBA" id="ARBA00025147"/>
    </source>
</evidence>
<dbReference type="GO" id="GO:0005634">
    <property type="term" value="C:nucleus"/>
    <property type="evidence" value="ECO:0007669"/>
    <property type="project" value="UniProtKB-SubCell"/>
</dbReference>
<dbReference type="GO" id="GO:0005049">
    <property type="term" value="F:nuclear export signal receptor activity"/>
    <property type="evidence" value="ECO:0007669"/>
    <property type="project" value="InterPro"/>
</dbReference>
<dbReference type="GO" id="GO:0005737">
    <property type="term" value="C:cytoplasm"/>
    <property type="evidence" value="ECO:0007669"/>
    <property type="project" value="TreeGrafter"/>
</dbReference>
<evidence type="ECO:0000256" key="3">
    <source>
        <dbReference type="ARBA" id="ARBA00022448"/>
    </source>
</evidence>
<dbReference type="PROSITE" id="PS50166">
    <property type="entry name" value="IMPORTIN_B_NT"/>
    <property type="match status" value="1"/>
</dbReference>
<dbReference type="Proteomes" id="UP001172673">
    <property type="component" value="Unassembled WGS sequence"/>
</dbReference>
<dbReference type="GO" id="GO:0000055">
    <property type="term" value="P:ribosomal large subunit export from nucleus"/>
    <property type="evidence" value="ECO:0007669"/>
    <property type="project" value="TreeGrafter"/>
</dbReference>
<dbReference type="GO" id="GO:0000056">
    <property type="term" value="P:ribosomal small subunit export from nucleus"/>
    <property type="evidence" value="ECO:0007669"/>
    <property type="project" value="TreeGrafter"/>
</dbReference>
<evidence type="ECO:0000313" key="9">
    <source>
        <dbReference type="EMBL" id="KAJ9614624.1"/>
    </source>
</evidence>
<reference evidence="9" key="1">
    <citation type="submission" date="2022-10" db="EMBL/GenBank/DDBJ databases">
        <title>Culturing micro-colonial fungi from biological soil crusts in the Mojave desert and describing Neophaeococcomyces mojavensis, and introducing the new genera and species Taxawa tesnikishii.</title>
        <authorList>
            <person name="Kurbessoian T."/>
            <person name="Stajich J.E."/>
        </authorList>
    </citation>
    <scope>NUCLEOTIDE SEQUENCE</scope>
    <source>
        <strain evidence="9">TK_41</strain>
    </source>
</reference>
<dbReference type="InterPro" id="IPR001494">
    <property type="entry name" value="Importin-beta_N"/>
</dbReference>
<comment type="caution">
    <text evidence="9">The sequence shown here is derived from an EMBL/GenBank/DDBJ whole genome shotgun (WGS) entry which is preliminary data.</text>
</comment>
<dbReference type="PANTHER" id="PTHR11223:SF2">
    <property type="entry name" value="EXPORTIN-1"/>
    <property type="match status" value="1"/>
</dbReference>
<sequence length="1088" mass="124419">MSVTVSELDATVKAFQEGHGEVQKQAQQKLNEFKSNPDAWLMVDRILQEATYVPTKYLGLQVLDDVVNTRWKVLPRDQCLGIRNFVVKQILQASETEEALKANKLFLNKLDLTLVTILKQEWPHNWPTFINEIISACHTGLSVCENNMTILRLLSEEIFDFSQDQLTSAKAKNLKTTMCAEFSSIFQLCNEVLTTANSISLVRATLETLLRFLNWIPLGFIFETKLIDTLVSRFLEVDDFRNITLKCLTEIGGLQLGQQFQYDDKLVQMFTETLTVVARTLPIETDFREAYQKAKSREQEYILNLAIFLTNYFSAHLQTIERLPNPDYLLHGHFYLIKISLIDDREIFKICLEYWTKLVQELYEEMQQLPITELNPLVNMGVGGLSNGGAPHPSSLANYPLRKHKYGSILSNLRQVMVEKMVRPEEVLIVENDEGEIVREFVRESDTIQLYKTTRECLVYLTHLDVTNTEEIMSEKLQRQVDGSEWSWNNCNTLCWAIGSISGAMSEETEKRFLVTVIKDLLGLTEMKRGKDNKAVVASNIMYIVGQYPRFLKAHWKFLKTVVNKLFEFMHETHEGVQDMACDTFIKIANKCKRHFVALQPGETEPFIDEIVRNMRKITNDLTPQQVHTFYEACGYMISAQGQKSVQDRLISDLMSFPNQAWDSVIQQANANPAILHDPEIIKVVGNIMKTNVAACSSIGSYFYSQIGRIYHDMLNMYRASSQLISDAVASGGEFNGDRSSIRANLVIGNVQTKTPKVRGLRTIKKEILKLVDIYVQKADDLSMVNENMVPPLLDAILLDYQRNVPDARDAEVLSVTTTIIHKLHNLMDDKVGPIMDAIFECTLEMINKDFHEYPEFRVEFFKLLQAINLFCFPALLKLDGRQFKFVIDSCMWASKHDNREVENTGLSMCLELINNMAETDAQTAGIFFQQFYISMLQDVFFVLTDSDHKAGFKSQCMLLARMFQLVETNKISQPLYQPDQAAPGTSNKQYVSEFTANLLQRAFPNLKDIQVQHFVTGLFSLNEDATKFKTHVRDFLISLKEFADDNTDLYAEEIEQEKKALADAERERGLKVGGLIKPADLDGDDEL</sequence>
<dbReference type="SMART" id="SM00913">
    <property type="entry name" value="IBN_N"/>
    <property type="match status" value="1"/>
</dbReference>
<evidence type="ECO:0000313" key="10">
    <source>
        <dbReference type="Proteomes" id="UP001172673"/>
    </source>
</evidence>
<accession>A0AA38XJL0</accession>
<gene>
    <name evidence="9" type="primary">CRM1</name>
    <name evidence="9" type="ORF">H2200_002761</name>
</gene>
<evidence type="ECO:0000256" key="6">
    <source>
        <dbReference type="ARBA" id="ARBA00023242"/>
    </source>
</evidence>
<evidence type="ECO:0000256" key="1">
    <source>
        <dbReference type="ARBA" id="ARBA00004123"/>
    </source>
</evidence>
<dbReference type="InterPro" id="IPR014877">
    <property type="entry name" value="XPO1_C_dom"/>
</dbReference>
<dbReference type="FunFam" id="1.25.10.10:FF:000490">
    <property type="entry name" value="CRM1p Major karyopherin"/>
    <property type="match status" value="1"/>
</dbReference>
<dbReference type="Pfam" id="PF08767">
    <property type="entry name" value="CRM1_C"/>
    <property type="match status" value="1"/>
</dbReference>
<evidence type="ECO:0000256" key="2">
    <source>
        <dbReference type="ARBA" id="ARBA00009466"/>
    </source>
</evidence>
<dbReference type="PANTHER" id="PTHR11223">
    <property type="entry name" value="EXPORTIN 1/5"/>
    <property type="match status" value="1"/>
</dbReference>
<dbReference type="InterPro" id="IPR041235">
    <property type="entry name" value="Exp1_repeat_2"/>
</dbReference>
<evidence type="ECO:0000256" key="5">
    <source>
        <dbReference type="ARBA" id="ARBA00022927"/>
    </source>
</evidence>
<dbReference type="Pfam" id="PF18784">
    <property type="entry name" value="CRM1_repeat_2"/>
    <property type="match status" value="1"/>
</dbReference>
<dbReference type="Pfam" id="PF08389">
    <property type="entry name" value="Xpo1"/>
    <property type="match status" value="1"/>
</dbReference>
<dbReference type="InterPro" id="IPR011989">
    <property type="entry name" value="ARM-like"/>
</dbReference>
<keyword evidence="4" id="KW-0819">tRNA processing</keyword>
<evidence type="ECO:0000259" key="8">
    <source>
        <dbReference type="PROSITE" id="PS50166"/>
    </source>
</evidence>
<protein>
    <submittedName>
        <fullName evidence="9">Karyopherin transporter</fullName>
    </submittedName>
</protein>
<dbReference type="Pfam" id="PF18777">
    <property type="entry name" value="CRM1_repeat"/>
    <property type="match status" value="1"/>
</dbReference>
<comment type="similarity">
    <text evidence="2">Belongs to the exportin family.</text>
</comment>
<dbReference type="GO" id="GO:0031267">
    <property type="term" value="F:small GTPase binding"/>
    <property type="evidence" value="ECO:0007669"/>
    <property type="project" value="InterPro"/>
</dbReference>
<dbReference type="GO" id="GO:0006611">
    <property type="term" value="P:protein export from nucleus"/>
    <property type="evidence" value="ECO:0007669"/>
    <property type="project" value="InterPro"/>
</dbReference>
<comment type="subcellular location">
    <subcellularLocation>
        <location evidence="1">Nucleus</location>
    </subcellularLocation>
</comment>
<dbReference type="Pfam" id="PF18787">
    <property type="entry name" value="CRM1_repeat_3"/>
    <property type="match status" value="1"/>
</dbReference>
<dbReference type="InterPro" id="IPR040485">
    <property type="entry name" value="XPO1_repeat_3"/>
</dbReference>
<dbReference type="Pfam" id="PF03810">
    <property type="entry name" value="IBN_N"/>
    <property type="match status" value="1"/>
</dbReference>
<keyword evidence="6" id="KW-0539">Nucleus</keyword>
<comment type="function">
    <text evidence="7">tRNA nucleus export receptor which facilitates tRNA translocation across the nuclear pore complex. Involved in pre-tRNA splicing, probably by affecting the interaction of pre-tRNA with splicing endonuclease.</text>
</comment>